<dbReference type="AlphaFoldDB" id="A0A6M2DA90"/>
<accession>A0A6M2DA90</accession>
<proteinExistence type="predicted"/>
<evidence type="ECO:0000256" key="1">
    <source>
        <dbReference type="SAM" id="SignalP"/>
    </source>
</evidence>
<dbReference type="VEuPathDB" id="VectorBase:LOC119182748"/>
<evidence type="ECO:0000313" key="2">
    <source>
        <dbReference type="EMBL" id="NOV43233.1"/>
    </source>
</evidence>
<dbReference type="EMBL" id="GHWJ01010496">
    <property type="protein sequence ID" value="NOV43233.1"/>
    <property type="molecule type" value="Transcribed_RNA"/>
</dbReference>
<reference evidence="2" key="1">
    <citation type="submission" date="2019-09" db="EMBL/GenBank/DDBJ databases">
        <title>Organ-specific transcriptomic study of the physiology of the cattle tick, Rhipicephalus microplus.</title>
        <authorList>
            <person name="Tirloni L."/>
            <person name="Braz G."/>
            <person name="Gandara A.C.P."/>
            <person name="Sabadin G.A."/>
            <person name="da Silva R.M."/>
            <person name="Guizzo M.G."/>
            <person name="Machado J.A."/>
            <person name="Costa E.P."/>
            <person name="Gomes H.F."/>
            <person name="Moraes J."/>
            <person name="Mota M.B.S."/>
            <person name="Mesquita R.D."/>
            <person name="Alvarenga P.H."/>
            <person name="Alves F."/>
            <person name="Seixas A."/>
            <person name="da Fonseca R.N."/>
            <person name="Fogaca A."/>
            <person name="Logullo C."/>
            <person name="Tanaka A."/>
            <person name="Daffre S."/>
            <person name="Termignoni C."/>
            <person name="Vaz I.S.Jr."/>
            <person name="Oliveira P.L."/>
            <person name="Ribeiro J.M."/>
        </authorList>
    </citation>
    <scope>NUCLEOTIDE SEQUENCE</scope>
    <source>
        <strain evidence="2">Porto Alegre</strain>
    </source>
</reference>
<sequence length="81" mass="9851">MRKLVLMSELWYVMQVLCCSRVHVQNLHRIFAVFIWGSTWEKCSRTNLFRRVKHGGLSLSHLFVRQLVNRFIFFRDVQHPF</sequence>
<protein>
    <submittedName>
        <fullName evidence="2">Putative tick transposon</fullName>
    </submittedName>
</protein>
<organism evidence="2">
    <name type="scientific">Rhipicephalus microplus</name>
    <name type="common">Cattle tick</name>
    <name type="synonym">Boophilus microplus</name>
    <dbReference type="NCBI Taxonomy" id="6941"/>
    <lineage>
        <taxon>Eukaryota</taxon>
        <taxon>Metazoa</taxon>
        <taxon>Ecdysozoa</taxon>
        <taxon>Arthropoda</taxon>
        <taxon>Chelicerata</taxon>
        <taxon>Arachnida</taxon>
        <taxon>Acari</taxon>
        <taxon>Parasitiformes</taxon>
        <taxon>Ixodida</taxon>
        <taxon>Ixodoidea</taxon>
        <taxon>Ixodidae</taxon>
        <taxon>Rhipicephalinae</taxon>
        <taxon>Rhipicephalus</taxon>
        <taxon>Boophilus</taxon>
    </lineage>
</organism>
<feature type="chain" id="PRO_5027039533" evidence="1">
    <location>
        <begin position="19"/>
        <end position="81"/>
    </location>
</feature>
<name>A0A6M2DA90_RHIMP</name>
<feature type="signal peptide" evidence="1">
    <location>
        <begin position="1"/>
        <end position="18"/>
    </location>
</feature>
<dbReference type="OrthoDB" id="6486109at2759"/>
<keyword evidence="1" id="KW-0732">Signal</keyword>